<accession>X1HDM1</accession>
<dbReference type="Gene3D" id="3.40.720.10">
    <property type="entry name" value="Alkaline Phosphatase, subunit A"/>
    <property type="match status" value="1"/>
</dbReference>
<dbReference type="PANTHER" id="PTHR42693:SF53">
    <property type="entry name" value="ENDO-4-O-SULFATASE"/>
    <property type="match status" value="1"/>
</dbReference>
<dbReference type="AlphaFoldDB" id="X1HDM1"/>
<comment type="similarity">
    <text evidence="1">Belongs to the sulfatase family.</text>
</comment>
<dbReference type="SUPFAM" id="SSF53649">
    <property type="entry name" value="Alkaline phosphatase-like"/>
    <property type="match status" value="1"/>
</dbReference>
<name>X1HDM1_9ZZZZ</name>
<feature type="non-terminal residue" evidence="4">
    <location>
        <position position="199"/>
    </location>
</feature>
<reference evidence="4" key="1">
    <citation type="journal article" date="2014" name="Front. Microbiol.">
        <title>High frequency of phylogenetically diverse reductive dehalogenase-homologous genes in deep subseafloor sedimentary metagenomes.</title>
        <authorList>
            <person name="Kawai M."/>
            <person name="Futagami T."/>
            <person name="Toyoda A."/>
            <person name="Takaki Y."/>
            <person name="Nishi S."/>
            <person name="Hori S."/>
            <person name="Arai W."/>
            <person name="Tsubouchi T."/>
            <person name="Morono Y."/>
            <person name="Uchiyama I."/>
            <person name="Ito T."/>
            <person name="Fujiyama A."/>
            <person name="Inagaki F."/>
            <person name="Takami H."/>
        </authorList>
    </citation>
    <scope>NUCLEOTIDE SEQUENCE</scope>
    <source>
        <strain evidence="4">Expedition CK06-06</strain>
    </source>
</reference>
<evidence type="ECO:0000256" key="1">
    <source>
        <dbReference type="ARBA" id="ARBA00008779"/>
    </source>
</evidence>
<dbReference type="PANTHER" id="PTHR42693">
    <property type="entry name" value="ARYLSULFATASE FAMILY MEMBER"/>
    <property type="match status" value="1"/>
</dbReference>
<comment type="caution">
    <text evidence="4">The sequence shown here is derived from an EMBL/GenBank/DDBJ whole genome shotgun (WGS) entry which is preliminary data.</text>
</comment>
<feature type="domain" description="Sulfatase N-terminal" evidence="3">
    <location>
        <begin position="5"/>
        <end position="166"/>
    </location>
</feature>
<organism evidence="4">
    <name type="scientific">marine sediment metagenome</name>
    <dbReference type="NCBI Taxonomy" id="412755"/>
    <lineage>
        <taxon>unclassified sequences</taxon>
        <taxon>metagenomes</taxon>
        <taxon>ecological metagenomes</taxon>
    </lineage>
</organism>
<sequence length="199" mass="22644">MSEKPNILFIFTDQHRGDTLGSVGHPVIKTPNLDKLAKEGVVFRRCYTNSPLCVPARSTFASGLYVNQHGAWGNEAPADRNGPSHIRNIREAGYLTALIGKTHLLNLHPGHVRDMENELHDWGYEYAMEITSTVNAGRLKNAWTDHLAEKGLDEIYFESIREFLRLNWSFQRKPWEDPPAPIPTEDHVDNFVGKKAVEW</sequence>
<dbReference type="InterPro" id="IPR000917">
    <property type="entry name" value="Sulfatase_N"/>
</dbReference>
<evidence type="ECO:0000259" key="3">
    <source>
        <dbReference type="Pfam" id="PF00884"/>
    </source>
</evidence>
<dbReference type="InterPro" id="IPR050738">
    <property type="entry name" value="Sulfatase"/>
</dbReference>
<evidence type="ECO:0000256" key="2">
    <source>
        <dbReference type="ARBA" id="ARBA00022801"/>
    </source>
</evidence>
<dbReference type="InterPro" id="IPR017850">
    <property type="entry name" value="Alkaline_phosphatase_core_sf"/>
</dbReference>
<proteinExistence type="inferred from homology"/>
<dbReference type="EMBL" id="BARU01018326">
    <property type="protein sequence ID" value="GAH55165.1"/>
    <property type="molecule type" value="Genomic_DNA"/>
</dbReference>
<keyword evidence="2" id="KW-0378">Hydrolase</keyword>
<dbReference type="Pfam" id="PF00884">
    <property type="entry name" value="Sulfatase"/>
    <property type="match status" value="1"/>
</dbReference>
<evidence type="ECO:0000313" key="4">
    <source>
        <dbReference type="EMBL" id="GAH55165.1"/>
    </source>
</evidence>
<dbReference type="GO" id="GO:0004065">
    <property type="term" value="F:arylsulfatase activity"/>
    <property type="evidence" value="ECO:0007669"/>
    <property type="project" value="TreeGrafter"/>
</dbReference>
<gene>
    <name evidence="4" type="ORF">S03H2_30300</name>
</gene>
<protein>
    <recommendedName>
        <fullName evidence="3">Sulfatase N-terminal domain-containing protein</fullName>
    </recommendedName>
</protein>